<evidence type="ECO:0000313" key="1">
    <source>
        <dbReference type="EMBL" id="OEE35328.1"/>
    </source>
</evidence>
<dbReference type="Proteomes" id="UP000094741">
    <property type="component" value="Unassembled WGS sequence"/>
</dbReference>
<organism evidence="1 2">
    <name type="scientific">Vibrio genomosp. F10 str. ZF-129</name>
    <dbReference type="NCBI Taxonomy" id="1187848"/>
    <lineage>
        <taxon>Bacteria</taxon>
        <taxon>Pseudomonadati</taxon>
        <taxon>Pseudomonadota</taxon>
        <taxon>Gammaproteobacteria</taxon>
        <taxon>Vibrionales</taxon>
        <taxon>Vibrionaceae</taxon>
        <taxon>Vibrio</taxon>
    </lineage>
</organism>
<sequence>MTSRAIKSHLENWSANISSTAQATLSASIAPLSIDATKKKARTTKSKTPSKKLEGLLTKSLPKELEIYVVQDVNKIFEGTYDKGDYIVVDKSANSSAGRHGFFGHRVTKGNIEFGDLKLIIEKSLYHISVFSSDVSFVGKIVNGKLRLNPGNKDAFLNKNRSNIVPTQH</sequence>
<dbReference type="STRING" id="1187848.A1QO_00785"/>
<evidence type="ECO:0000313" key="2">
    <source>
        <dbReference type="Proteomes" id="UP000094741"/>
    </source>
</evidence>
<accession>A0A1E5BGE4</accession>
<gene>
    <name evidence="1" type="ORF">A1QO_00785</name>
</gene>
<reference evidence="1 2" key="1">
    <citation type="journal article" date="2012" name="Science">
        <title>Ecological populations of bacteria act as socially cohesive units of antibiotic production and resistance.</title>
        <authorList>
            <person name="Cordero O.X."/>
            <person name="Wildschutte H."/>
            <person name="Kirkup B."/>
            <person name="Proehl S."/>
            <person name="Ngo L."/>
            <person name="Hussain F."/>
            <person name="Le Roux F."/>
            <person name="Mincer T."/>
            <person name="Polz M.F."/>
        </authorList>
    </citation>
    <scope>NUCLEOTIDE SEQUENCE [LARGE SCALE GENOMIC DNA]</scope>
    <source>
        <strain evidence="1 2">ZF-129</strain>
    </source>
</reference>
<protein>
    <submittedName>
        <fullName evidence="1">Uncharacterized protein</fullName>
    </submittedName>
</protein>
<comment type="caution">
    <text evidence="1">The sequence shown here is derived from an EMBL/GenBank/DDBJ whole genome shotgun (WGS) entry which is preliminary data.</text>
</comment>
<dbReference type="EMBL" id="AJYQ02000078">
    <property type="protein sequence ID" value="OEE35328.1"/>
    <property type="molecule type" value="Genomic_DNA"/>
</dbReference>
<name>A0A1E5BGE4_9VIBR</name>
<dbReference type="AlphaFoldDB" id="A0A1E5BGE4"/>
<proteinExistence type="predicted"/>
<dbReference type="RefSeq" id="WP_017041684.1">
    <property type="nucleotide sequence ID" value="NZ_AJYQ02000078.1"/>
</dbReference>